<dbReference type="AlphaFoldDB" id="A0A0R2MQK2"/>
<dbReference type="InterPro" id="IPR018392">
    <property type="entry name" value="LysM"/>
</dbReference>
<dbReference type="EMBL" id="JQCE01000058">
    <property type="protein sequence ID" value="KRO15895.1"/>
    <property type="molecule type" value="Genomic_DNA"/>
</dbReference>
<keyword evidence="3" id="KW-1185">Reference proteome</keyword>
<dbReference type="OrthoDB" id="2196210at2"/>
<accession>A0A0R2MQK2</accession>
<organism evidence="2 3">
    <name type="scientific">Lacticaseibacillus saniviri JCM 17471 = DSM 24301</name>
    <dbReference type="NCBI Taxonomy" id="1293598"/>
    <lineage>
        <taxon>Bacteria</taxon>
        <taxon>Bacillati</taxon>
        <taxon>Bacillota</taxon>
        <taxon>Bacilli</taxon>
        <taxon>Lactobacillales</taxon>
        <taxon>Lactobacillaceae</taxon>
        <taxon>Lacticaseibacillus</taxon>
    </lineage>
</organism>
<comment type="caution">
    <text evidence="2">The sequence shown here is derived from an EMBL/GenBank/DDBJ whole genome shotgun (WGS) entry which is preliminary data.</text>
</comment>
<dbReference type="Proteomes" id="UP000050969">
    <property type="component" value="Unassembled WGS sequence"/>
</dbReference>
<dbReference type="PATRIC" id="fig|1293598.4.peg.2176"/>
<feature type="region of interest" description="Disordered" evidence="1">
    <location>
        <begin position="1"/>
        <end position="79"/>
    </location>
</feature>
<protein>
    <recommendedName>
        <fullName evidence="4">LysM domain-containing protein</fullName>
    </recommendedName>
</protein>
<dbReference type="RefSeq" id="WP_054777839.1">
    <property type="nucleotide sequence ID" value="NZ_BBBX01000020.1"/>
</dbReference>
<evidence type="ECO:0000313" key="2">
    <source>
        <dbReference type="EMBL" id="KRO15895.1"/>
    </source>
</evidence>
<dbReference type="CDD" id="cd00118">
    <property type="entry name" value="LysM"/>
    <property type="match status" value="1"/>
</dbReference>
<sequence length="123" mass="12415">MATTKTSNDDPKSDVAATTDSTVSSQATSTASETSKATSTAKSASSQAVSAATSAASTAKSAAATKDAPTPVPDDGGYIVQQGDDIATVATVHRVSVGWVKFVNNLGSNVLKVGRTIYFELRG</sequence>
<dbReference type="STRING" id="1293598.IV56_GL002085"/>
<reference evidence="2 3" key="1">
    <citation type="journal article" date="2015" name="Genome Announc.">
        <title>Expanding the biotechnology potential of lactobacilli through comparative genomics of 213 strains and associated genera.</title>
        <authorList>
            <person name="Sun Z."/>
            <person name="Harris H.M."/>
            <person name="McCann A."/>
            <person name="Guo C."/>
            <person name="Argimon S."/>
            <person name="Zhang W."/>
            <person name="Yang X."/>
            <person name="Jeffery I.B."/>
            <person name="Cooney J.C."/>
            <person name="Kagawa T.F."/>
            <person name="Liu W."/>
            <person name="Song Y."/>
            <person name="Salvetti E."/>
            <person name="Wrobel A."/>
            <person name="Rasinkangas P."/>
            <person name="Parkhill J."/>
            <person name="Rea M.C."/>
            <person name="O'Sullivan O."/>
            <person name="Ritari J."/>
            <person name="Douillard F.P."/>
            <person name="Paul Ross R."/>
            <person name="Yang R."/>
            <person name="Briner A.E."/>
            <person name="Felis G.E."/>
            <person name="de Vos W.M."/>
            <person name="Barrangou R."/>
            <person name="Klaenhammer T.R."/>
            <person name="Caufield P.W."/>
            <person name="Cui Y."/>
            <person name="Zhang H."/>
            <person name="O'Toole P.W."/>
        </authorList>
    </citation>
    <scope>NUCLEOTIDE SEQUENCE [LARGE SCALE GENOMIC DNA]</scope>
    <source>
        <strain evidence="2 3">DSM 24301</strain>
    </source>
</reference>
<dbReference type="SUPFAM" id="SSF54106">
    <property type="entry name" value="LysM domain"/>
    <property type="match status" value="1"/>
</dbReference>
<evidence type="ECO:0008006" key="4">
    <source>
        <dbReference type="Google" id="ProtNLM"/>
    </source>
</evidence>
<evidence type="ECO:0000256" key="1">
    <source>
        <dbReference type="SAM" id="MobiDB-lite"/>
    </source>
</evidence>
<evidence type="ECO:0000313" key="3">
    <source>
        <dbReference type="Proteomes" id="UP000050969"/>
    </source>
</evidence>
<gene>
    <name evidence="2" type="ORF">IV56_GL002085</name>
</gene>
<dbReference type="InterPro" id="IPR036779">
    <property type="entry name" value="LysM_dom_sf"/>
</dbReference>
<proteinExistence type="predicted"/>
<name>A0A0R2MQK2_9LACO</name>
<feature type="compositionally biased region" description="Low complexity" evidence="1">
    <location>
        <begin position="14"/>
        <end position="68"/>
    </location>
</feature>